<dbReference type="SUPFAM" id="SSF69118">
    <property type="entry name" value="AhpD-like"/>
    <property type="match status" value="1"/>
</dbReference>
<dbReference type="AlphaFoldDB" id="A0A7W7I234"/>
<name>A0A7W7I234_9ACTN</name>
<dbReference type="Proteomes" id="UP000578112">
    <property type="component" value="Unassembled WGS sequence"/>
</dbReference>
<proteinExistence type="predicted"/>
<dbReference type="Gene3D" id="1.20.1290.10">
    <property type="entry name" value="AhpD-like"/>
    <property type="match status" value="1"/>
</dbReference>
<dbReference type="InterPro" id="IPR029032">
    <property type="entry name" value="AhpD-like"/>
</dbReference>
<keyword evidence="2" id="KW-0575">Peroxidase</keyword>
<dbReference type="Pfam" id="PF02627">
    <property type="entry name" value="CMD"/>
    <property type="match status" value="1"/>
</dbReference>
<dbReference type="InterPro" id="IPR003779">
    <property type="entry name" value="CMD-like"/>
</dbReference>
<evidence type="ECO:0000313" key="3">
    <source>
        <dbReference type="Proteomes" id="UP000578112"/>
    </source>
</evidence>
<protein>
    <submittedName>
        <fullName evidence="2">Alkylhydroperoxidase/carboxymuconolactone decarboxylase family protein YurZ</fullName>
    </submittedName>
</protein>
<evidence type="ECO:0000259" key="1">
    <source>
        <dbReference type="Pfam" id="PF02627"/>
    </source>
</evidence>
<dbReference type="RefSeq" id="WP_184996164.1">
    <property type="nucleotide sequence ID" value="NZ_BOMK01000086.1"/>
</dbReference>
<dbReference type="EMBL" id="JACHNH010000001">
    <property type="protein sequence ID" value="MBB4765043.1"/>
    <property type="molecule type" value="Genomic_DNA"/>
</dbReference>
<keyword evidence="3" id="KW-1185">Reference proteome</keyword>
<accession>A0A7W7I234</accession>
<sequence>MDYMERLRRLAIHDASLADEHLQLTGSGSAQLDLKSVALVRLAALVAVGGTAASYGAYADAAVGAGATADEIVDVLFGVLPALGLPRVVAAAPELALALGYDVHGDVP</sequence>
<reference evidence="2 3" key="1">
    <citation type="submission" date="2020-08" db="EMBL/GenBank/DDBJ databases">
        <title>Sequencing the genomes of 1000 actinobacteria strains.</title>
        <authorList>
            <person name="Klenk H.-P."/>
        </authorList>
    </citation>
    <scope>NUCLEOTIDE SEQUENCE [LARGE SCALE GENOMIC DNA]</scope>
    <source>
        <strain evidence="2 3">DSM 43149</strain>
    </source>
</reference>
<organism evidence="2 3">
    <name type="scientific">Actinoplanes digitatis</name>
    <dbReference type="NCBI Taxonomy" id="1868"/>
    <lineage>
        <taxon>Bacteria</taxon>
        <taxon>Bacillati</taxon>
        <taxon>Actinomycetota</taxon>
        <taxon>Actinomycetes</taxon>
        <taxon>Micromonosporales</taxon>
        <taxon>Micromonosporaceae</taxon>
        <taxon>Actinoplanes</taxon>
    </lineage>
</organism>
<keyword evidence="2" id="KW-0560">Oxidoreductase</keyword>
<gene>
    <name evidence="2" type="ORF">BJ971_005599</name>
</gene>
<feature type="domain" description="Carboxymuconolactone decarboxylase-like" evidence="1">
    <location>
        <begin position="30"/>
        <end position="93"/>
    </location>
</feature>
<dbReference type="GO" id="GO:0051920">
    <property type="term" value="F:peroxiredoxin activity"/>
    <property type="evidence" value="ECO:0007669"/>
    <property type="project" value="InterPro"/>
</dbReference>
<comment type="caution">
    <text evidence="2">The sequence shown here is derived from an EMBL/GenBank/DDBJ whole genome shotgun (WGS) entry which is preliminary data.</text>
</comment>
<evidence type="ECO:0000313" key="2">
    <source>
        <dbReference type="EMBL" id="MBB4765043.1"/>
    </source>
</evidence>